<evidence type="ECO:0000256" key="2">
    <source>
        <dbReference type="ARBA" id="ARBA00022679"/>
    </source>
</evidence>
<keyword evidence="1" id="KW-0328">Glycosyltransferase</keyword>
<dbReference type="SUPFAM" id="SSF53756">
    <property type="entry name" value="UDP-Glycosyltransferase/glycogen phosphorylase"/>
    <property type="match status" value="1"/>
</dbReference>
<dbReference type="InterPro" id="IPR028098">
    <property type="entry name" value="Glyco_trans_4-like_N"/>
</dbReference>
<dbReference type="PANTHER" id="PTHR45947">
    <property type="entry name" value="SULFOQUINOVOSYL TRANSFERASE SQD2"/>
    <property type="match status" value="1"/>
</dbReference>
<dbReference type="EMBL" id="BAAAYN010000014">
    <property type="protein sequence ID" value="GAA3386206.1"/>
    <property type="molecule type" value="Genomic_DNA"/>
</dbReference>
<dbReference type="Pfam" id="PF13439">
    <property type="entry name" value="Glyco_transf_4"/>
    <property type="match status" value="1"/>
</dbReference>
<evidence type="ECO:0000313" key="5">
    <source>
        <dbReference type="Proteomes" id="UP001501676"/>
    </source>
</evidence>
<keyword evidence="2" id="KW-0808">Transferase</keyword>
<organism evidence="4 5">
    <name type="scientific">Cryptosporangium minutisporangium</name>
    <dbReference type="NCBI Taxonomy" id="113569"/>
    <lineage>
        <taxon>Bacteria</taxon>
        <taxon>Bacillati</taxon>
        <taxon>Actinomycetota</taxon>
        <taxon>Actinomycetes</taxon>
        <taxon>Cryptosporangiales</taxon>
        <taxon>Cryptosporangiaceae</taxon>
        <taxon>Cryptosporangium</taxon>
    </lineage>
</organism>
<dbReference type="Pfam" id="PF13692">
    <property type="entry name" value="Glyco_trans_1_4"/>
    <property type="match status" value="1"/>
</dbReference>
<sequence>MIEPGAGPATIVRLANFVGPRSGGLRTALHELGRGYRAAGHHPVLVVPGPRATDEDTPQGRVITLPGPTVPWMGGYRVVVGRRRLAALLEELRPDRLEVSDRTTLRWTGGWARRHGVASVMVSHENLTALLGMALPPWAPTRRVADQLNQRTAASFDAVVATTEFAAGEFRRIGAAGLVKVPLGVDLSRFHPGLRDVALRGTLARPSELLLVHCGRLSPEKRVERSVDALAALRARGVAAVLVVVGDGPRRPALERRARGLPVRFLGFVPDRGLVARLLATADAVLAPGPAETFGLAALEAMACGTPVVAAGDGALGEVIGDAGVAVPGTASSGTAGIRFAEAVLELAARPEADRRSAARQRAQRFDWPTAVSGMLAAHNLEPLETFEEVASWPGSTVRASASRRSGIR</sequence>
<keyword evidence="5" id="KW-1185">Reference proteome</keyword>
<accession>A0ABP6SVX2</accession>
<name>A0ABP6SVX2_9ACTN</name>
<dbReference type="RefSeq" id="WP_345727996.1">
    <property type="nucleotide sequence ID" value="NZ_BAAAYN010000014.1"/>
</dbReference>
<gene>
    <name evidence="4" type="ORF">GCM10020369_22650</name>
</gene>
<evidence type="ECO:0000259" key="3">
    <source>
        <dbReference type="Pfam" id="PF13439"/>
    </source>
</evidence>
<comment type="caution">
    <text evidence="4">The sequence shown here is derived from an EMBL/GenBank/DDBJ whole genome shotgun (WGS) entry which is preliminary data.</text>
</comment>
<dbReference type="Proteomes" id="UP001501676">
    <property type="component" value="Unassembled WGS sequence"/>
</dbReference>
<reference evidence="5" key="1">
    <citation type="journal article" date="2019" name="Int. J. Syst. Evol. Microbiol.">
        <title>The Global Catalogue of Microorganisms (GCM) 10K type strain sequencing project: providing services to taxonomists for standard genome sequencing and annotation.</title>
        <authorList>
            <consortium name="The Broad Institute Genomics Platform"/>
            <consortium name="The Broad Institute Genome Sequencing Center for Infectious Disease"/>
            <person name="Wu L."/>
            <person name="Ma J."/>
        </authorList>
    </citation>
    <scope>NUCLEOTIDE SEQUENCE [LARGE SCALE GENOMIC DNA]</scope>
    <source>
        <strain evidence="5">JCM 9458</strain>
    </source>
</reference>
<evidence type="ECO:0000256" key="1">
    <source>
        <dbReference type="ARBA" id="ARBA00022676"/>
    </source>
</evidence>
<feature type="domain" description="Glycosyltransferase subfamily 4-like N-terminal" evidence="3">
    <location>
        <begin position="23"/>
        <end position="189"/>
    </location>
</feature>
<evidence type="ECO:0000313" key="4">
    <source>
        <dbReference type="EMBL" id="GAA3386206.1"/>
    </source>
</evidence>
<proteinExistence type="predicted"/>
<protein>
    <submittedName>
        <fullName evidence="4">Glycosyltransferase family 1 protein</fullName>
    </submittedName>
</protein>
<dbReference type="PANTHER" id="PTHR45947:SF3">
    <property type="entry name" value="SULFOQUINOVOSYL TRANSFERASE SQD2"/>
    <property type="match status" value="1"/>
</dbReference>
<dbReference type="Gene3D" id="3.40.50.2000">
    <property type="entry name" value="Glycogen Phosphorylase B"/>
    <property type="match status" value="2"/>
</dbReference>
<dbReference type="InterPro" id="IPR050194">
    <property type="entry name" value="Glycosyltransferase_grp1"/>
</dbReference>